<comment type="function">
    <text evidence="7">Catalyzes the oxidation of glucose 6-phosphate to 6-phosphogluconolactone.</text>
</comment>
<dbReference type="PRINTS" id="PR00079">
    <property type="entry name" value="G6PDHDRGNASE"/>
</dbReference>
<evidence type="ECO:0000256" key="1">
    <source>
        <dbReference type="ARBA" id="ARBA00004937"/>
    </source>
</evidence>
<evidence type="ECO:0000256" key="5">
    <source>
        <dbReference type="ARBA" id="ARBA00023002"/>
    </source>
</evidence>
<dbReference type="Pfam" id="PF00479">
    <property type="entry name" value="G6PD_N"/>
    <property type="match status" value="1"/>
</dbReference>
<dbReference type="Gene3D" id="3.40.50.720">
    <property type="entry name" value="NAD(P)-binding Rossmann-like Domain"/>
    <property type="match status" value="1"/>
</dbReference>
<dbReference type="AlphaFoldDB" id="A0A7V7TW97"/>
<dbReference type="HAMAP" id="MF_00966">
    <property type="entry name" value="G6PD"/>
    <property type="match status" value="1"/>
</dbReference>
<dbReference type="Pfam" id="PF02781">
    <property type="entry name" value="G6PD_C"/>
    <property type="match status" value="1"/>
</dbReference>
<dbReference type="SUPFAM" id="SSF55347">
    <property type="entry name" value="Glyceraldehyde-3-phosphate dehydrogenase-like, C-terminal domain"/>
    <property type="match status" value="1"/>
</dbReference>
<dbReference type="PIRSF" id="PIRSF000110">
    <property type="entry name" value="G6PD"/>
    <property type="match status" value="1"/>
</dbReference>
<dbReference type="EC" id="1.1.1.49" evidence="7"/>
<feature type="binding site" evidence="7">
    <location>
        <position position="179"/>
    </location>
    <ligand>
        <name>substrate</name>
    </ligand>
</feature>
<feature type="binding site" evidence="7">
    <location>
        <position position="183"/>
    </location>
    <ligand>
        <name>substrate</name>
    </ligand>
</feature>
<evidence type="ECO:0000256" key="3">
    <source>
        <dbReference type="ARBA" id="ARBA00022526"/>
    </source>
</evidence>
<dbReference type="GO" id="GO:0050661">
    <property type="term" value="F:NADP binding"/>
    <property type="evidence" value="ECO:0007669"/>
    <property type="project" value="UniProtKB-UniRule"/>
</dbReference>
<dbReference type="InterPro" id="IPR022675">
    <property type="entry name" value="G6P_DH_C"/>
</dbReference>
<comment type="caution">
    <text evidence="7">Lacks conserved residue(s) required for the propagation of feature annotation.</text>
</comment>
<protein>
    <recommendedName>
        <fullName evidence="7">Glucose-6-phosphate 1-dehydrogenase</fullName>
        <shortName evidence="7">G6PD</shortName>
        <ecNumber evidence="7">1.1.1.49</ecNumber>
    </recommendedName>
</protein>
<dbReference type="RefSeq" id="WP_150969874.1">
    <property type="nucleotide sequence ID" value="NZ_VZDO01000008.1"/>
</dbReference>
<reference evidence="10 11" key="1">
    <citation type="submission" date="2019-09" db="EMBL/GenBank/DDBJ databases">
        <title>YIM 132180 draft genome.</title>
        <authorList>
            <person name="Zhang K."/>
        </authorList>
    </citation>
    <scope>NUCLEOTIDE SEQUENCE [LARGE SCALE GENOMIC DNA]</scope>
    <source>
        <strain evidence="10 11">YIM 132180</strain>
    </source>
</reference>
<dbReference type="EMBL" id="VZDO01000008">
    <property type="protein sequence ID" value="KAB0679753.1"/>
    <property type="molecule type" value="Genomic_DNA"/>
</dbReference>
<comment type="pathway">
    <text evidence="1 7">Carbohydrate degradation; pentose phosphate pathway; D-ribulose 5-phosphate from D-glucose 6-phosphate (oxidative stage): step 1/3.</text>
</comment>
<dbReference type="PANTHER" id="PTHR23429">
    <property type="entry name" value="GLUCOSE-6-PHOSPHATE 1-DEHYDROGENASE G6PD"/>
    <property type="match status" value="1"/>
</dbReference>
<dbReference type="UniPathway" id="UPA00115">
    <property type="reaction ID" value="UER00408"/>
</dbReference>
<proteinExistence type="inferred from homology"/>
<dbReference type="GO" id="GO:0006006">
    <property type="term" value="P:glucose metabolic process"/>
    <property type="evidence" value="ECO:0007669"/>
    <property type="project" value="UniProtKB-KW"/>
</dbReference>
<evidence type="ECO:0000313" key="10">
    <source>
        <dbReference type="EMBL" id="KAB0679753.1"/>
    </source>
</evidence>
<evidence type="ECO:0000259" key="8">
    <source>
        <dbReference type="Pfam" id="PF00479"/>
    </source>
</evidence>
<comment type="similarity">
    <text evidence="2 7">Belongs to the glucose-6-phosphate dehydrogenase family.</text>
</comment>
<evidence type="ECO:0000256" key="7">
    <source>
        <dbReference type="HAMAP-Rule" id="MF_00966"/>
    </source>
</evidence>
<comment type="catalytic activity">
    <reaction evidence="7">
        <text>D-glucose 6-phosphate + NADP(+) = 6-phospho-D-glucono-1,5-lactone + NADPH + H(+)</text>
        <dbReference type="Rhea" id="RHEA:15841"/>
        <dbReference type="ChEBI" id="CHEBI:15378"/>
        <dbReference type="ChEBI" id="CHEBI:57783"/>
        <dbReference type="ChEBI" id="CHEBI:57955"/>
        <dbReference type="ChEBI" id="CHEBI:58349"/>
        <dbReference type="ChEBI" id="CHEBI:61548"/>
        <dbReference type="EC" id="1.1.1.49"/>
    </reaction>
</comment>
<comment type="caution">
    <text evidence="10">The sequence shown here is derived from an EMBL/GenBank/DDBJ whole genome shotgun (WGS) entry which is preliminary data.</text>
</comment>
<sequence>MSAAPDGSAPAATIVIFGATGDLTRRLLVPALANLVRDDLIKAEKFAILGVSFEEGDDASLRHLLAEFCTDCGDVWDRLQSRIFYLKGDFTEGSTYEAVKAKLGEIGFANAGFYLAVAPTFFGTIAEKLGATGLLDETETAFRRVCIEKPFGHDLQSAQALNAKLLEVMDERQVYRIDHFLGKETVQNIMTTRFANNLLEAVWNHRYIDHIQITAAETVGVEKRGKYYDATGAMRDMVPNHLFQLLAAVGMEPPNSFGAEAVRTEKSKVIEAIRPVKPGEIASFSARGRYAEGEVDGQGVAAYADEPNVDPDGSTETYVALKLFVDNWRWAGVPFYLRTGKRLTARDTEIVIAFKPAPYAMFQSTDAQRLPPNTMVIQIQPDEGVGLSLSAKKPGPRISIVPVNLDFTYAEEFKVGRSTGYETLLYDMLIGDQTLFQRADMIESGWAAVQPFIDAWSKGGRVETYEAGSAGPIGAERLIGNDGRFWHRIGSGEWPSN</sequence>
<feature type="domain" description="Glucose-6-phosphate dehydrogenase NAD-binding" evidence="8">
    <location>
        <begin position="15"/>
        <end position="188"/>
    </location>
</feature>
<accession>A0A7V7TW97</accession>
<feature type="domain" description="Glucose-6-phosphate dehydrogenase C-terminal" evidence="9">
    <location>
        <begin position="190"/>
        <end position="487"/>
    </location>
</feature>
<feature type="binding site" evidence="7">
    <location>
        <position position="341"/>
    </location>
    <ligand>
        <name>substrate</name>
    </ligand>
</feature>
<gene>
    <name evidence="7" type="primary">zwf</name>
    <name evidence="10" type="ORF">F6X38_11015</name>
</gene>
<evidence type="ECO:0000259" key="9">
    <source>
        <dbReference type="Pfam" id="PF02781"/>
    </source>
</evidence>
<evidence type="ECO:0000313" key="11">
    <source>
        <dbReference type="Proteomes" id="UP000432089"/>
    </source>
</evidence>
<evidence type="ECO:0000256" key="6">
    <source>
        <dbReference type="ARBA" id="ARBA00023277"/>
    </source>
</evidence>
<name>A0A7V7TW97_9HYPH</name>
<organism evidence="10 11">
    <name type="scientific">Plantimonas leprariae</name>
    <dbReference type="NCBI Taxonomy" id="2615207"/>
    <lineage>
        <taxon>Bacteria</taxon>
        <taxon>Pseudomonadati</taxon>
        <taxon>Pseudomonadota</taxon>
        <taxon>Alphaproteobacteria</taxon>
        <taxon>Hyphomicrobiales</taxon>
        <taxon>Aurantimonadaceae</taxon>
        <taxon>Plantimonas</taxon>
    </lineage>
</organism>
<feature type="binding site" evidence="7">
    <location>
        <position position="236"/>
    </location>
    <ligand>
        <name>substrate</name>
    </ligand>
</feature>
<feature type="binding site" evidence="7">
    <location>
        <position position="217"/>
    </location>
    <ligand>
        <name>substrate</name>
    </ligand>
</feature>
<keyword evidence="6 7" id="KW-0119">Carbohydrate metabolism</keyword>
<feature type="binding site" evidence="7">
    <location>
        <begin position="18"/>
        <end position="25"/>
    </location>
    <ligand>
        <name>NADP(+)</name>
        <dbReference type="ChEBI" id="CHEBI:58349"/>
    </ligand>
</feature>
<keyword evidence="11" id="KW-1185">Reference proteome</keyword>
<dbReference type="GO" id="GO:0004345">
    <property type="term" value="F:glucose-6-phosphate dehydrogenase activity"/>
    <property type="evidence" value="ECO:0007669"/>
    <property type="project" value="UniProtKB-UniRule"/>
</dbReference>
<dbReference type="GO" id="GO:0009051">
    <property type="term" value="P:pentose-phosphate shunt, oxidative branch"/>
    <property type="evidence" value="ECO:0007669"/>
    <property type="project" value="TreeGrafter"/>
</dbReference>
<dbReference type="PANTHER" id="PTHR23429:SF0">
    <property type="entry name" value="GLUCOSE-6-PHOSPHATE 1-DEHYDROGENASE"/>
    <property type="match status" value="1"/>
</dbReference>
<dbReference type="GO" id="GO:0005829">
    <property type="term" value="C:cytosol"/>
    <property type="evidence" value="ECO:0007669"/>
    <property type="project" value="TreeGrafter"/>
</dbReference>
<evidence type="ECO:0000256" key="2">
    <source>
        <dbReference type="ARBA" id="ARBA00009975"/>
    </source>
</evidence>
<feature type="binding site" evidence="7">
    <location>
        <begin position="89"/>
        <end position="90"/>
    </location>
    <ligand>
        <name>NADP(+)</name>
        <dbReference type="ChEBI" id="CHEBI:58349"/>
    </ligand>
</feature>
<dbReference type="SUPFAM" id="SSF51735">
    <property type="entry name" value="NAD(P)-binding Rossmann-fold domains"/>
    <property type="match status" value="1"/>
</dbReference>
<keyword evidence="3 7" id="KW-0313">Glucose metabolism</keyword>
<feature type="binding site" evidence="7">
    <location>
        <position position="149"/>
    </location>
    <ligand>
        <name>NADP(+)</name>
        <dbReference type="ChEBI" id="CHEBI:58349"/>
    </ligand>
</feature>
<dbReference type="InterPro" id="IPR019796">
    <property type="entry name" value="G6P_DH_AS"/>
</dbReference>
<dbReference type="NCBIfam" id="TIGR00871">
    <property type="entry name" value="zwf"/>
    <property type="match status" value="1"/>
</dbReference>
<evidence type="ECO:0000256" key="4">
    <source>
        <dbReference type="ARBA" id="ARBA00022857"/>
    </source>
</evidence>
<keyword evidence="5 7" id="KW-0560">Oxidoreductase</keyword>
<dbReference type="PROSITE" id="PS00069">
    <property type="entry name" value="G6P_DEHYDROGENASE"/>
    <property type="match status" value="1"/>
</dbReference>
<dbReference type="Proteomes" id="UP000432089">
    <property type="component" value="Unassembled WGS sequence"/>
</dbReference>
<dbReference type="InterPro" id="IPR022674">
    <property type="entry name" value="G6P_DH_NAD-bd"/>
</dbReference>
<dbReference type="InterPro" id="IPR036291">
    <property type="entry name" value="NAD(P)-bd_dom_sf"/>
</dbReference>
<keyword evidence="4 7" id="KW-0521">NADP</keyword>
<feature type="active site" description="Proton acceptor" evidence="7">
    <location>
        <position position="241"/>
    </location>
</feature>
<dbReference type="Gene3D" id="3.30.360.10">
    <property type="entry name" value="Dihydrodipicolinate Reductase, domain 2"/>
    <property type="match status" value="1"/>
</dbReference>
<dbReference type="NCBIfam" id="NF009492">
    <property type="entry name" value="PRK12853.1-3"/>
    <property type="match status" value="1"/>
</dbReference>
<dbReference type="InterPro" id="IPR001282">
    <property type="entry name" value="G6P_DH"/>
</dbReference>